<dbReference type="HOGENOM" id="CLU_083919_1_1_2"/>
<dbReference type="EMBL" id="CP001742">
    <property type="protein sequence ID" value="ADL19627.1"/>
    <property type="molecule type" value="Genomic_DNA"/>
</dbReference>
<dbReference type="Pfam" id="PF01280">
    <property type="entry name" value="Ribosomal_L19e"/>
    <property type="match status" value="1"/>
</dbReference>
<dbReference type="FunCoup" id="D9Q2T9">
    <property type="interactions" value="197"/>
</dbReference>
<evidence type="ECO:0000313" key="10">
    <source>
        <dbReference type="EMBL" id="ADL19627.1"/>
    </source>
</evidence>
<dbReference type="Proteomes" id="UP000000346">
    <property type="component" value="Chromosome"/>
</dbReference>
<evidence type="ECO:0000259" key="9">
    <source>
        <dbReference type="SMART" id="SM01416"/>
    </source>
</evidence>
<dbReference type="GO" id="GO:0070180">
    <property type="term" value="F:large ribosomal subunit rRNA binding"/>
    <property type="evidence" value="ECO:0007669"/>
    <property type="project" value="UniProtKB-UniRule"/>
</dbReference>
<dbReference type="GO" id="GO:0003735">
    <property type="term" value="F:structural constituent of ribosome"/>
    <property type="evidence" value="ECO:0007669"/>
    <property type="project" value="InterPro"/>
</dbReference>
<dbReference type="PROSITE" id="PS00526">
    <property type="entry name" value="RIBOSOMAL_L19E"/>
    <property type="match status" value="1"/>
</dbReference>
<dbReference type="GO" id="GO:0006412">
    <property type="term" value="P:translation"/>
    <property type="evidence" value="ECO:0007669"/>
    <property type="project" value="UniProtKB-UniRule"/>
</dbReference>
<keyword evidence="2 6" id="KW-0699">rRNA-binding</keyword>
<evidence type="ECO:0000256" key="8">
    <source>
        <dbReference type="SAM" id="MobiDB-lite"/>
    </source>
</evidence>
<dbReference type="HAMAP" id="MF_01475">
    <property type="entry name" value="Ribosomal_eL19"/>
    <property type="match status" value="1"/>
</dbReference>
<name>D9Q2T9_ACIS3</name>
<dbReference type="InterPro" id="IPR015972">
    <property type="entry name" value="Ribosomal_eL19_dom1"/>
</dbReference>
<dbReference type="Gene3D" id="1.10.1650.10">
    <property type="match status" value="1"/>
</dbReference>
<dbReference type="SUPFAM" id="SSF48140">
    <property type="entry name" value="Ribosomal protein L19 (L19e)"/>
    <property type="match status" value="1"/>
</dbReference>
<evidence type="ECO:0000256" key="3">
    <source>
        <dbReference type="ARBA" id="ARBA00022884"/>
    </source>
</evidence>
<evidence type="ECO:0000256" key="1">
    <source>
        <dbReference type="ARBA" id="ARBA00011082"/>
    </source>
</evidence>
<comment type="subunit">
    <text evidence="6">Part of the 50S ribosomal subunit.</text>
</comment>
<keyword evidence="4 6" id="KW-0689">Ribosomal protein</keyword>
<dbReference type="eggNOG" id="arCOG04089">
    <property type="taxonomic scope" value="Archaea"/>
</dbReference>
<dbReference type="Pfam" id="PF25476">
    <property type="entry name" value="Ribosomal_L19e_C"/>
    <property type="match status" value="1"/>
</dbReference>
<evidence type="ECO:0000256" key="6">
    <source>
        <dbReference type="HAMAP-Rule" id="MF_01475"/>
    </source>
</evidence>
<organism evidence="10 11">
    <name type="scientific">Acidilobus saccharovorans (strain DSM 16705 / JCM 18335 / VKM B-2471 / 345-15)</name>
    <dbReference type="NCBI Taxonomy" id="666510"/>
    <lineage>
        <taxon>Archaea</taxon>
        <taxon>Thermoproteota</taxon>
        <taxon>Thermoprotei</taxon>
        <taxon>Acidilobales</taxon>
        <taxon>Acidilobaceae</taxon>
        <taxon>Acidilobus</taxon>
    </lineage>
</organism>
<feature type="compositionally biased region" description="Basic and acidic residues" evidence="8">
    <location>
        <begin position="64"/>
        <end position="77"/>
    </location>
</feature>
<protein>
    <recommendedName>
        <fullName evidence="6">Large ribosomal subunit protein eL19</fullName>
    </recommendedName>
</protein>
<keyword evidence="3 6" id="KW-0694">RNA-binding</keyword>
<dbReference type="InterPro" id="IPR035970">
    <property type="entry name" value="60S_ribosomal_eL19_sf"/>
</dbReference>
<dbReference type="CDD" id="cd01418">
    <property type="entry name" value="Ribosomal_L19e_A"/>
    <property type="match status" value="1"/>
</dbReference>
<sequence length="156" mass="17979">MTVDYRLQRRLAAEILGVGESRIWISPNPEDREDIEGAVTKDDVRSLISRGLIKVLPAKGNAHRWLERKGKRSEGHRRGPGKRKGTAFSRRDPETMWVNKVRKMRAYIRWLRDHGMLSRKDYRTLYTLIKGNRFASLSDLRRYAESAGMIKGGGAK</sequence>
<dbReference type="SMART" id="SM01416">
    <property type="entry name" value="Ribosomal_L19e"/>
    <property type="match status" value="1"/>
</dbReference>
<dbReference type="InterPro" id="IPR023638">
    <property type="entry name" value="Ribosomal_eL19_CS"/>
</dbReference>
<reference evidence="10 11" key="1">
    <citation type="journal article" date="2010" name="Appl. Environ. Microbiol.">
        <title>The genome sequence of the crenarchaeon Acidilobus saccharovorans supports a new order, Acidilobales, and suggests an important ecological role in terrestrial acidic hot springs.</title>
        <authorList>
            <person name="Mardanov A.V."/>
            <person name="Svetlitchnyi V.A."/>
            <person name="Beletsky A.V."/>
            <person name="Prokofeva M.I."/>
            <person name="Bonch-Osmolovskaya E.A."/>
            <person name="Ravin N.V."/>
            <person name="Skryabin K.G."/>
        </authorList>
    </citation>
    <scope>NUCLEOTIDE SEQUENCE [LARGE SCALE GENOMIC DNA]</scope>
    <source>
        <strain evidence="11">DSM 16705 / JCM 18335 / VKM B-2471 / 345-15</strain>
    </source>
</reference>
<dbReference type="Gene3D" id="1.10.1200.240">
    <property type="match status" value="1"/>
</dbReference>
<dbReference type="GO" id="GO:0022625">
    <property type="term" value="C:cytosolic large ribosomal subunit"/>
    <property type="evidence" value="ECO:0007669"/>
    <property type="project" value="InterPro"/>
</dbReference>
<dbReference type="InterPro" id="IPR033936">
    <property type="entry name" value="Ribosomal_eL19_arc"/>
</dbReference>
<evidence type="ECO:0000313" key="11">
    <source>
        <dbReference type="Proteomes" id="UP000000346"/>
    </source>
</evidence>
<feature type="region of interest" description="Disordered" evidence="8">
    <location>
        <begin position="64"/>
        <end position="90"/>
    </location>
</feature>
<evidence type="ECO:0000256" key="7">
    <source>
        <dbReference type="RuleBase" id="RU000574"/>
    </source>
</evidence>
<comment type="function">
    <text evidence="6">Binds to the 23S rRNA.</text>
</comment>
<dbReference type="KEGG" id="asc:ASAC_1222"/>
<feature type="domain" description="Large ribosomal subunit protein eL19" evidence="9">
    <location>
        <begin position="4"/>
        <end position="148"/>
    </location>
</feature>
<dbReference type="PANTHER" id="PTHR10722">
    <property type="entry name" value="60S RIBOSOMAL PROTEIN L19"/>
    <property type="match status" value="1"/>
</dbReference>
<dbReference type="InterPro" id="IPR039547">
    <property type="entry name" value="Ribosomal_eL19"/>
</dbReference>
<dbReference type="STRING" id="666510.ASAC_1222"/>
<dbReference type="NCBIfam" id="NF006343">
    <property type="entry name" value="PRK08570.1"/>
    <property type="match status" value="1"/>
</dbReference>
<evidence type="ECO:0000256" key="5">
    <source>
        <dbReference type="ARBA" id="ARBA00023274"/>
    </source>
</evidence>
<evidence type="ECO:0000256" key="2">
    <source>
        <dbReference type="ARBA" id="ARBA00022730"/>
    </source>
</evidence>
<dbReference type="InterPro" id="IPR057259">
    <property type="entry name" value="Ribosomal_L19e"/>
</dbReference>
<dbReference type="InterPro" id="IPR000196">
    <property type="entry name" value="Ribosomal_eL19_dom"/>
</dbReference>
<evidence type="ECO:0000256" key="4">
    <source>
        <dbReference type="ARBA" id="ARBA00022980"/>
    </source>
</evidence>
<dbReference type="InParanoid" id="D9Q2T9"/>
<dbReference type="InterPro" id="IPR057260">
    <property type="entry name" value="Ribosomal_L19e_C"/>
</dbReference>
<keyword evidence="11" id="KW-1185">Reference proteome</keyword>
<accession>D9Q2T9</accession>
<keyword evidence="5 6" id="KW-0687">Ribonucleoprotein</keyword>
<dbReference type="AlphaFoldDB" id="D9Q2T9"/>
<gene>
    <name evidence="6" type="primary">rpl19e</name>
    <name evidence="10" type="ordered locus">ASAC_1222</name>
</gene>
<comment type="similarity">
    <text evidence="1 6 7">Belongs to the eukaryotic ribosomal protein eL19 family.</text>
</comment>
<proteinExistence type="inferred from homology"/>